<dbReference type="AlphaFoldDB" id="A0A7Y0L543"/>
<evidence type="ECO:0008006" key="4">
    <source>
        <dbReference type="Google" id="ProtNLM"/>
    </source>
</evidence>
<dbReference type="EMBL" id="JABBVZ010000053">
    <property type="protein sequence ID" value="NMP23487.1"/>
    <property type="molecule type" value="Genomic_DNA"/>
</dbReference>
<comment type="caution">
    <text evidence="2">The sequence shown here is derived from an EMBL/GenBank/DDBJ whole genome shotgun (WGS) entry which is preliminary data.</text>
</comment>
<keyword evidence="1" id="KW-0812">Transmembrane</keyword>
<feature type="transmembrane region" description="Helical" evidence="1">
    <location>
        <begin position="60"/>
        <end position="78"/>
    </location>
</feature>
<dbReference type="Pfam" id="PF18895">
    <property type="entry name" value="T4SS_pilin"/>
    <property type="match status" value="1"/>
</dbReference>
<dbReference type="RefSeq" id="WP_169100807.1">
    <property type="nucleotide sequence ID" value="NZ_JABBVZ010000053.1"/>
</dbReference>
<protein>
    <recommendedName>
        <fullName evidence="4">Maff2 family protein</fullName>
    </recommendedName>
</protein>
<evidence type="ECO:0000313" key="3">
    <source>
        <dbReference type="Proteomes" id="UP000533476"/>
    </source>
</evidence>
<keyword evidence="1" id="KW-1133">Transmembrane helix</keyword>
<dbReference type="Proteomes" id="UP000533476">
    <property type="component" value="Unassembled WGS sequence"/>
</dbReference>
<gene>
    <name evidence="2" type="ORF">HIJ39_14160</name>
</gene>
<evidence type="ECO:0000313" key="2">
    <source>
        <dbReference type="EMBL" id="NMP23487.1"/>
    </source>
</evidence>
<dbReference type="InterPro" id="IPR043993">
    <property type="entry name" value="T4SS_pilin"/>
</dbReference>
<evidence type="ECO:0000256" key="1">
    <source>
        <dbReference type="SAM" id="Phobius"/>
    </source>
</evidence>
<feature type="transmembrane region" description="Helical" evidence="1">
    <location>
        <begin position="20"/>
        <end position="39"/>
    </location>
</feature>
<name>A0A7Y0L543_9FIRM</name>
<organism evidence="2 3">
    <name type="scientific">Sulfobacillus harzensis</name>
    <dbReference type="NCBI Taxonomy" id="2729629"/>
    <lineage>
        <taxon>Bacteria</taxon>
        <taxon>Bacillati</taxon>
        <taxon>Bacillota</taxon>
        <taxon>Clostridia</taxon>
        <taxon>Eubacteriales</taxon>
        <taxon>Clostridiales Family XVII. Incertae Sedis</taxon>
        <taxon>Sulfobacillus</taxon>
    </lineage>
</organism>
<keyword evidence="1" id="KW-0472">Membrane</keyword>
<sequence length="81" mass="8523">MAATPQVISDMQTLLTNAGHWIAGIATAGGGTLLGYHALSRNFVEDPQMVAHHTASMRKVVVGTVIVIAAGLIVPIFTHQF</sequence>
<keyword evidence="3" id="KW-1185">Reference proteome</keyword>
<accession>A0A7Y0L543</accession>
<proteinExistence type="predicted"/>
<reference evidence="2 3" key="1">
    <citation type="submission" date="2020-04" db="EMBL/GenBank/DDBJ databases">
        <authorList>
            <person name="Zhang R."/>
            <person name="Schippers A."/>
        </authorList>
    </citation>
    <scope>NUCLEOTIDE SEQUENCE [LARGE SCALE GENOMIC DNA]</scope>
    <source>
        <strain evidence="2 3">DSM 109850</strain>
    </source>
</reference>